<dbReference type="EMBL" id="JAZEWV010000007">
    <property type="protein sequence ID" value="MEE4542623.1"/>
    <property type="molecule type" value="Genomic_DNA"/>
</dbReference>
<feature type="region of interest" description="Disordered" evidence="1">
    <location>
        <begin position="39"/>
        <end position="59"/>
    </location>
</feature>
<comment type="caution">
    <text evidence="2">The sequence shown here is derived from an EMBL/GenBank/DDBJ whole genome shotgun (WGS) entry which is preliminary data.</text>
</comment>
<evidence type="ECO:0000313" key="3">
    <source>
        <dbReference type="Proteomes" id="UP001344658"/>
    </source>
</evidence>
<protein>
    <submittedName>
        <fullName evidence="2">Uncharacterized protein</fullName>
    </submittedName>
</protein>
<dbReference type="Proteomes" id="UP001344658">
    <property type="component" value="Unassembled WGS sequence"/>
</dbReference>
<organism evidence="2 3">
    <name type="scientific">Actinacidiphila polyblastidii</name>
    <dbReference type="NCBI Taxonomy" id="3110430"/>
    <lineage>
        <taxon>Bacteria</taxon>
        <taxon>Bacillati</taxon>
        <taxon>Actinomycetota</taxon>
        <taxon>Actinomycetes</taxon>
        <taxon>Kitasatosporales</taxon>
        <taxon>Streptomycetaceae</taxon>
        <taxon>Actinacidiphila</taxon>
    </lineage>
</organism>
<keyword evidence="3" id="KW-1185">Reference proteome</keyword>
<feature type="region of interest" description="Disordered" evidence="1">
    <location>
        <begin position="1"/>
        <end position="21"/>
    </location>
</feature>
<name>A0ABU7PAC5_9ACTN</name>
<evidence type="ECO:0000313" key="2">
    <source>
        <dbReference type="EMBL" id="MEE4542623.1"/>
    </source>
</evidence>
<dbReference type="RefSeq" id="WP_330794552.1">
    <property type="nucleotide sequence ID" value="NZ_JAZEWV010000007.1"/>
</dbReference>
<proteinExistence type="predicted"/>
<accession>A0ABU7PAC5</accession>
<reference evidence="2 3" key="1">
    <citation type="submission" date="2023-12" db="EMBL/GenBank/DDBJ databases">
        <title>Streptomyces sp. V4-01.</title>
        <authorList>
            <person name="Somphong A."/>
            <person name="Phongsopitanun W."/>
        </authorList>
    </citation>
    <scope>NUCLEOTIDE SEQUENCE [LARGE SCALE GENOMIC DNA]</scope>
    <source>
        <strain evidence="2 3">V4-01</strain>
    </source>
</reference>
<evidence type="ECO:0000256" key="1">
    <source>
        <dbReference type="SAM" id="MobiDB-lite"/>
    </source>
</evidence>
<sequence length="104" mass="11767">MNQRQHFHIEHAGHSITVDVSGGRHREVELLVDGREVGHQKDRNADRLTLSGQLPEVPPQPFAVRVDGRQHHRSHPPTCTLLVAGDEFSIPDRTPAERPDHRAR</sequence>
<gene>
    <name evidence="2" type="ORF">V2S66_11675</name>
</gene>